<evidence type="ECO:0000256" key="2">
    <source>
        <dbReference type="ARBA" id="ARBA00022525"/>
    </source>
</evidence>
<keyword evidence="4" id="KW-0677">Repeat</keyword>
<evidence type="ECO:0000256" key="6">
    <source>
        <dbReference type="ARBA" id="ARBA00023180"/>
    </source>
</evidence>
<dbReference type="PRINTS" id="PR00258">
    <property type="entry name" value="SPERACTRCPTR"/>
</dbReference>
<comment type="caution">
    <text evidence="9">The sequence shown here is derived from an EMBL/GenBank/DDBJ whole genome shotgun (WGS) entry which is preliminary data.</text>
</comment>
<comment type="caution">
    <text evidence="7">Lacks conserved residue(s) required for the propagation of feature annotation.</text>
</comment>
<evidence type="ECO:0000256" key="7">
    <source>
        <dbReference type="PROSITE-ProRule" id="PRU00196"/>
    </source>
</evidence>
<dbReference type="PANTHER" id="PTHR48071:SF15">
    <property type="entry name" value="SRCR DOMAIN-CONTAINING PROTEIN"/>
    <property type="match status" value="1"/>
</dbReference>
<protein>
    <submittedName>
        <fullName evidence="9">Antigen WC1.1-like</fullName>
    </submittedName>
</protein>
<dbReference type="InterPro" id="IPR001190">
    <property type="entry name" value="SRCR"/>
</dbReference>
<keyword evidence="2" id="KW-0964">Secreted</keyword>
<dbReference type="Gene3D" id="3.10.250.10">
    <property type="entry name" value="SRCR-like domain"/>
    <property type="match status" value="1"/>
</dbReference>
<sequence length="98" mass="11040">FKEIRLTEGCKGNLEVFYNGTWGNVCENAIDKETASLICRELNCGGTGIEYLSKARLKSAPNWLDDMKCRKHDATLWHCPSSPWGNHKCDHVAHITCT</sequence>
<dbReference type="GO" id="GO:0005886">
    <property type="term" value="C:plasma membrane"/>
    <property type="evidence" value="ECO:0007669"/>
    <property type="project" value="TreeGrafter"/>
</dbReference>
<feature type="non-terminal residue" evidence="9">
    <location>
        <position position="98"/>
    </location>
</feature>
<accession>A0A8J4XCN8</accession>
<feature type="domain" description="SRCR" evidence="8">
    <location>
        <begin position="4"/>
        <end position="98"/>
    </location>
</feature>
<keyword evidence="3" id="KW-0732">Signal</keyword>
<dbReference type="Pfam" id="PF00530">
    <property type="entry name" value="SRCR"/>
    <property type="match status" value="1"/>
</dbReference>
<gene>
    <name evidence="9" type="ORF">DAT39_014334</name>
</gene>
<dbReference type="GO" id="GO:0005615">
    <property type="term" value="C:extracellular space"/>
    <property type="evidence" value="ECO:0007669"/>
    <property type="project" value="TreeGrafter"/>
</dbReference>
<proteinExistence type="predicted"/>
<name>A0A8J4XCN8_CLAMG</name>
<evidence type="ECO:0000313" key="9">
    <source>
        <dbReference type="EMBL" id="KAF5895950.1"/>
    </source>
</evidence>
<evidence type="ECO:0000256" key="1">
    <source>
        <dbReference type="ARBA" id="ARBA00004613"/>
    </source>
</evidence>
<dbReference type="InterPro" id="IPR036772">
    <property type="entry name" value="SRCR-like_dom_sf"/>
</dbReference>
<dbReference type="OrthoDB" id="8909045at2759"/>
<dbReference type="GO" id="GO:0031638">
    <property type="term" value="P:zymogen activation"/>
    <property type="evidence" value="ECO:0007669"/>
    <property type="project" value="TreeGrafter"/>
</dbReference>
<evidence type="ECO:0000259" key="8">
    <source>
        <dbReference type="PROSITE" id="PS50287"/>
    </source>
</evidence>
<evidence type="ECO:0000313" key="10">
    <source>
        <dbReference type="Proteomes" id="UP000727407"/>
    </source>
</evidence>
<comment type="subcellular location">
    <subcellularLocation>
        <location evidence="1">Secreted</location>
    </subcellularLocation>
</comment>
<dbReference type="AlphaFoldDB" id="A0A8J4XCN8"/>
<feature type="non-terminal residue" evidence="9">
    <location>
        <position position="1"/>
    </location>
</feature>
<feature type="disulfide bond" evidence="7">
    <location>
        <begin position="69"/>
        <end position="79"/>
    </location>
</feature>
<dbReference type="GO" id="GO:0004252">
    <property type="term" value="F:serine-type endopeptidase activity"/>
    <property type="evidence" value="ECO:0007669"/>
    <property type="project" value="TreeGrafter"/>
</dbReference>
<dbReference type="Proteomes" id="UP000727407">
    <property type="component" value="Unassembled WGS sequence"/>
</dbReference>
<keyword evidence="6" id="KW-0325">Glycoprotein</keyword>
<dbReference type="PANTHER" id="PTHR48071">
    <property type="entry name" value="SRCR DOMAIN-CONTAINING PROTEIN"/>
    <property type="match status" value="1"/>
</dbReference>
<keyword evidence="10" id="KW-1185">Reference proteome</keyword>
<reference evidence="9" key="1">
    <citation type="submission" date="2020-07" db="EMBL/GenBank/DDBJ databases">
        <title>Clarias magur genome sequencing, assembly and annotation.</title>
        <authorList>
            <person name="Kushwaha B."/>
            <person name="Kumar R."/>
            <person name="Das P."/>
            <person name="Joshi C.G."/>
            <person name="Kumar D."/>
            <person name="Nagpure N.S."/>
            <person name="Pandey M."/>
            <person name="Agarwal S."/>
            <person name="Srivastava S."/>
            <person name="Singh M."/>
            <person name="Sahoo L."/>
            <person name="Jayasankar P."/>
            <person name="Meher P.K."/>
            <person name="Koringa P.G."/>
            <person name="Iquebal M.A."/>
            <person name="Das S.P."/>
            <person name="Bit A."/>
            <person name="Patnaik S."/>
            <person name="Patel N."/>
            <person name="Shah T.M."/>
            <person name="Hinsu A."/>
            <person name="Jena J.K."/>
        </authorList>
    </citation>
    <scope>NUCLEOTIDE SEQUENCE</scope>
    <source>
        <strain evidence="9">CIFAMagur01</strain>
        <tissue evidence="9">Testis</tissue>
    </source>
</reference>
<dbReference type="PROSITE" id="PS50287">
    <property type="entry name" value="SRCR_2"/>
    <property type="match status" value="1"/>
</dbReference>
<evidence type="ECO:0000256" key="3">
    <source>
        <dbReference type="ARBA" id="ARBA00022729"/>
    </source>
</evidence>
<dbReference type="FunFam" id="3.10.250.10:FF:000012">
    <property type="entry name" value="CD163 molecule like 1"/>
    <property type="match status" value="1"/>
</dbReference>
<dbReference type="EMBL" id="QNUK01000298">
    <property type="protein sequence ID" value="KAF5895950.1"/>
    <property type="molecule type" value="Genomic_DNA"/>
</dbReference>
<dbReference type="SUPFAM" id="SSF56487">
    <property type="entry name" value="SRCR-like"/>
    <property type="match status" value="1"/>
</dbReference>
<keyword evidence="5 7" id="KW-1015">Disulfide bond</keyword>
<evidence type="ECO:0000256" key="5">
    <source>
        <dbReference type="ARBA" id="ARBA00023157"/>
    </source>
</evidence>
<organism evidence="9 10">
    <name type="scientific">Clarias magur</name>
    <name type="common">Asian catfish</name>
    <name type="synonym">Macropteronotus magur</name>
    <dbReference type="NCBI Taxonomy" id="1594786"/>
    <lineage>
        <taxon>Eukaryota</taxon>
        <taxon>Metazoa</taxon>
        <taxon>Chordata</taxon>
        <taxon>Craniata</taxon>
        <taxon>Vertebrata</taxon>
        <taxon>Euteleostomi</taxon>
        <taxon>Actinopterygii</taxon>
        <taxon>Neopterygii</taxon>
        <taxon>Teleostei</taxon>
        <taxon>Ostariophysi</taxon>
        <taxon>Siluriformes</taxon>
        <taxon>Clariidae</taxon>
        <taxon>Clarias</taxon>
    </lineage>
</organism>
<evidence type="ECO:0000256" key="4">
    <source>
        <dbReference type="ARBA" id="ARBA00022737"/>
    </source>
</evidence>
<dbReference type="SMART" id="SM00202">
    <property type="entry name" value="SR"/>
    <property type="match status" value="1"/>
</dbReference>